<evidence type="ECO:0000256" key="1">
    <source>
        <dbReference type="SAM" id="SignalP"/>
    </source>
</evidence>
<keyword evidence="3" id="KW-1185">Reference proteome</keyword>
<reference evidence="3" key="1">
    <citation type="journal article" date="2021" name="ISME J.">
        <title>Evolutionary origin and ecological implication of a unique nif island in free-living Bradyrhizobium lineages.</title>
        <authorList>
            <person name="Tao J."/>
        </authorList>
    </citation>
    <scope>NUCLEOTIDE SEQUENCE [LARGE SCALE GENOMIC DNA]</scope>
    <source>
        <strain evidence="3">SZCCT0094</strain>
    </source>
</reference>
<protein>
    <submittedName>
        <fullName evidence="2">Nuclease</fullName>
    </submittedName>
</protein>
<dbReference type="EMBL" id="JAFCLK010000057">
    <property type="protein sequence ID" value="MBR1141166.1"/>
    <property type="molecule type" value="Genomic_DNA"/>
</dbReference>
<evidence type="ECO:0000313" key="2">
    <source>
        <dbReference type="EMBL" id="MBR1141166.1"/>
    </source>
</evidence>
<dbReference type="Gene3D" id="2.40.50.90">
    <property type="match status" value="1"/>
</dbReference>
<sequence>MSRVLMIVACVLAAGAAATPAAADPCTAPVPTRAGHSFSGQVRYVGDGDGLCVGDSPDPTTWIEVRLADFDAPELHAPIGARAKAALEDVALGRGAFCTAVRGRNGRVQVYDRVIAVCQISGRSIGTLLRQIGAPQGGR</sequence>
<organism evidence="2 3">
    <name type="scientific">Bradyrhizobium denitrificans</name>
    <dbReference type="NCBI Taxonomy" id="2734912"/>
    <lineage>
        <taxon>Bacteria</taxon>
        <taxon>Pseudomonadati</taxon>
        <taxon>Pseudomonadota</taxon>
        <taxon>Alphaproteobacteria</taxon>
        <taxon>Hyphomicrobiales</taxon>
        <taxon>Nitrobacteraceae</taxon>
        <taxon>Bradyrhizobium</taxon>
    </lineage>
</organism>
<dbReference type="InterPro" id="IPR035437">
    <property type="entry name" value="SNase_OB-fold_sf"/>
</dbReference>
<comment type="caution">
    <text evidence="2">The sequence shown here is derived from an EMBL/GenBank/DDBJ whole genome shotgun (WGS) entry which is preliminary data.</text>
</comment>
<proteinExistence type="predicted"/>
<accession>A0ABS5GKQ0</accession>
<keyword evidence="1" id="KW-0732">Signal</keyword>
<feature type="chain" id="PRO_5046704994" evidence="1">
    <location>
        <begin position="24"/>
        <end position="139"/>
    </location>
</feature>
<gene>
    <name evidence="2" type="ORF">JQ619_36010</name>
</gene>
<name>A0ABS5GKQ0_9BRAD</name>
<dbReference type="SUPFAM" id="SSF50199">
    <property type="entry name" value="Staphylococcal nuclease"/>
    <property type="match status" value="1"/>
</dbReference>
<evidence type="ECO:0000313" key="3">
    <source>
        <dbReference type="Proteomes" id="UP001314635"/>
    </source>
</evidence>
<feature type="signal peptide" evidence="1">
    <location>
        <begin position="1"/>
        <end position="23"/>
    </location>
</feature>
<dbReference type="Proteomes" id="UP001314635">
    <property type="component" value="Unassembled WGS sequence"/>
</dbReference>